<feature type="region of interest" description="Disordered" evidence="1">
    <location>
        <begin position="1"/>
        <end position="30"/>
    </location>
</feature>
<evidence type="ECO:0000313" key="4">
    <source>
        <dbReference type="Proteomes" id="UP000289738"/>
    </source>
</evidence>
<organism evidence="3 4">
    <name type="scientific">Arachis hypogaea</name>
    <name type="common">Peanut</name>
    <dbReference type="NCBI Taxonomy" id="3818"/>
    <lineage>
        <taxon>Eukaryota</taxon>
        <taxon>Viridiplantae</taxon>
        <taxon>Streptophyta</taxon>
        <taxon>Embryophyta</taxon>
        <taxon>Tracheophyta</taxon>
        <taxon>Spermatophyta</taxon>
        <taxon>Magnoliopsida</taxon>
        <taxon>eudicotyledons</taxon>
        <taxon>Gunneridae</taxon>
        <taxon>Pentapetalae</taxon>
        <taxon>rosids</taxon>
        <taxon>fabids</taxon>
        <taxon>Fabales</taxon>
        <taxon>Fabaceae</taxon>
        <taxon>Papilionoideae</taxon>
        <taxon>50 kb inversion clade</taxon>
        <taxon>dalbergioids sensu lato</taxon>
        <taxon>Dalbergieae</taxon>
        <taxon>Pterocarpus clade</taxon>
        <taxon>Arachis</taxon>
    </lineage>
</organism>
<dbReference type="Pfam" id="PF16752">
    <property type="entry name" value="TBCC_N"/>
    <property type="match status" value="1"/>
</dbReference>
<feature type="domain" description="Tubulin-specific chaperone C N-terminal" evidence="2">
    <location>
        <begin position="3"/>
        <end position="68"/>
    </location>
</feature>
<accession>A0A444X797</accession>
<comment type="caution">
    <text evidence="3">The sequence shown here is derived from an EMBL/GenBank/DDBJ whole genome shotgun (WGS) entry which is preliminary data.</text>
</comment>
<dbReference type="EMBL" id="SDMP01000020">
    <property type="protein sequence ID" value="RYQ85575.1"/>
    <property type="molecule type" value="Genomic_DNA"/>
</dbReference>
<reference evidence="3 4" key="1">
    <citation type="submission" date="2019-01" db="EMBL/GenBank/DDBJ databases">
        <title>Sequencing of cultivated peanut Arachis hypogaea provides insights into genome evolution and oil improvement.</title>
        <authorList>
            <person name="Chen X."/>
        </authorList>
    </citation>
    <scope>NUCLEOTIDE SEQUENCE [LARGE SCALE GENOMIC DNA]</scope>
    <source>
        <strain evidence="4">cv. Fuhuasheng</strain>
        <tissue evidence="3">Leaves</tissue>
    </source>
</reference>
<evidence type="ECO:0000259" key="2">
    <source>
        <dbReference type="Pfam" id="PF16752"/>
    </source>
</evidence>
<gene>
    <name evidence="3" type="ORF">Ahy_B10g105143</name>
</gene>
<dbReference type="Proteomes" id="UP000289738">
    <property type="component" value="Chromosome B10"/>
</dbReference>
<dbReference type="AlphaFoldDB" id="A0A444X797"/>
<dbReference type="GO" id="GO:0015631">
    <property type="term" value="F:tubulin binding"/>
    <property type="evidence" value="ECO:0007669"/>
    <property type="project" value="InterPro"/>
</dbReference>
<proteinExistence type="predicted"/>
<evidence type="ECO:0000313" key="3">
    <source>
        <dbReference type="EMBL" id="RYQ85575.1"/>
    </source>
</evidence>
<protein>
    <recommendedName>
        <fullName evidence="2">Tubulin-specific chaperone C N-terminal domain-containing protein</fullName>
    </recommendedName>
</protein>
<sequence length="101" mass="11396">MVEQLNKRHQFRSDNNNESKSSSSPTFESTSSFLTRFSNLKSFIESQLTHFHSLSSSNPSSLNLISSKSQHQSPIWRSLLQKIPTSFPPTTFDPPSKPSPI</sequence>
<keyword evidence="4" id="KW-1185">Reference proteome</keyword>
<evidence type="ECO:0000256" key="1">
    <source>
        <dbReference type="SAM" id="MobiDB-lite"/>
    </source>
</evidence>
<name>A0A444X797_ARAHY</name>
<dbReference type="InterPro" id="IPR031925">
    <property type="entry name" value="TBCC_N"/>
</dbReference>
<feature type="compositionally biased region" description="Low complexity" evidence="1">
    <location>
        <begin position="18"/>
        <end position="30"/>
    </location>
</feature>